<organism evidence="1 2">
    <name type="scientific">Nyssa sinensis</name>
    <dbReference type="NCBI Taxonomy" id="561372"/>
    <lineage>
        <taxon>Eukaryota</taxon>
        <taxon>Viridiplantae</taxon>
        <taxon>Streptophyta</taxon>
        <taxon>Embryophyta</taxon>
        <taxon>Tracheophyta</taxon>
        <taxon>Spermatophyta</taxon>
        <taxon>Magnoliopsida</taxon>
        <taxon>eudicotyledons</taxon>
        <taxon>Gunneridae</taxon>
        <taxon>Pentapetalae</taxon>
        <taxon>asterids</taxon>
        <taxon>Cornales</taxon>
        <taxon>Nyssaceae</taxon>
        <taxon>Nyssa</taxon>
    </lineage>
</organism>
<dbReference type="PANTHER" id="PTHR47481">
    <property type="match status" value="1"/>
</dbReference>
<gene>
    <name evidence="1" type="ORF">F0562_022206</name>
</gene>
<dbReference type="Proteomes" id="UP000325577">
    <property type="component" value="Linkage Group LG11"/>
</dbReference>
<dbReference type="EMBL" id="CM018034">
    <property type="protein sequence ID" value="KAA8544158.1"/>
    <property type="molecule type" value="Genomic_DNA"/>
</dbReference>
<accession>A0A5J5BN30</accession>
<dbReference type="Pfam" id="PF14223">
    <property type="entry name" value="Retrotran_gag_2"/>
    <property type="match status" value="1"/>
</dbReference>
<dbReference type="AlphaFoldDB" id="A0A5J5BN30"/>
<keyword evidence="2" id="KW-1185">Reference proteome</keyword>
<dbReference type="OrthoDB" id="1912561at2759"/>
<proteinExistence type="predicted"/>
<protein>
    <recommendedName>
        <fullName evidence="3">Retrotransposon gag domain-containing protein</fullName>
    </recommendedName>
</protein>
<reference evidence="1 2" key="1">
    <citation type="submission" date="2019-09" db="EMBL/GenBank/DDBJ databases">
        <title>A chromosome-level genome assembly of the Chinese tupelo Nyssa sinensis.</title>
        <authorList>
            <person name="Yang X."/>
            <person name="Kang M."/>
            <person name="Yang Y."/>
            <person name="Xiong H."/>
            <person name="Wang M."/>
            <person name="Zhang Z."/>
            <person name="Wang Z."/>
            <person name="Wu H."/>
            <person name="Ma T."/>
            <person name="Liu J."/>
            <person name="Xi Z."/>
        </authorList>
    </citation>
    <scope>NUCLEOTIDE SEQUENCE [LARGE SCALE GENOMIC DNA]</scope>
    <source>
        <strain evidence="1">J267</strain>
        <tissue evidence="1">Leaf</tissue>
    </source>
</reference>
<evidence type="ECO:0008006" key="3">
    <source>
        <dbReference type="Google" id="ProtNLM"/>
    </source>
</evidence>
<evidence type="ECO:0000313" key="1">
    <source>
        <dbReference type="EMBL" id="KAA8544158.1"/>
    </source>
</evidence>
<sequence>MEPFPNPLPLFPALPPPVTLFPILPILAHAQWIRQDALILSAIMSTLTEPIVAQIASQHTSYDAWHALEQTFASQSKARVVHLRSQLSNIRKGSQTTTNYFYSVKKITDELAIVGQTLLCDDVITYVLTGLGHDFDSLVTTKITFAPRGRGSFRGRGHGNYHGGSSTGNSTFYHIGRG</sequence>
<dbReference type="PANTHER" id="PTHR47481:SF2">
    <property type="entry name" value="RETROTRANSPOSON GAG DOMAIN-CONTAINING PROTEIN"/>
    <property type="match status" value="1"/>
</dbReference>
<evidence type="ECO:0000313" key="2">
    <source>
        <dbReference type="Proteomes" id="UP000325577"/>
    </source>
</evidence>
<name>A0A5J5BN30_9ASTE</name>